<dbReference type="PRINTS" id="PR00111">
    <property type="entry name" value="ABHYDROLASE"/>
</dbReference>
<dbReference type="Gene3D" id="3.40.50.1820">
    <property type="entry name" value="alpha/beta hydrolase"/>
    <property type="match status" value="1"/>
</dbReference>
<organism evidence="2 3">
    <name type="scientific">Zavarzinia compransoris</name>
    <dbReference type="NCBI Taxonomy" id="1264899"/>
    <lineage>
        <taxon>Bacteria</taxon>
        <taxon>Pseudomonadati</taxon>
        <taxon>Pseudomonadota</taxon>
        <taxon>Alphaproteobacteria</taxon>
        <taxon>Rhodospirillales</taxon>
        <taxon>Zavarziniaceae</taxon>
        <taxon>Zavarzinia</taxon>
    </lineage>
</organism>
<dbReference type="Proteomes" id="UP000246077">
    <property type="component" value="Unassembled WGS sequence"/>
</dbReference>
<dbReference type="InterPro" id="IPR022742">
    <property type="entry name" value="Hydrolase_4"/>
</dbReference>
<protein>
    <submittedName>
        <fullName evidence="2">Alpha/beta hydrolase</fullName>
    </submittedName>
</protein>
<keyword evidence="3" id="KW-1185">Reference proteome</keyword>
<dbReference type="PANTHER" id="PTHR11614">
    <property type="entry name" value="PHOSPHOLIPASE-RELATED"/>
    <property type="match status" value="1"/>
</dbReference>
<proteinExistence type="predicted"/>
<dbReference type="InterPro" id="IPR051044">
    <property type="entry name" value="MAG_DAG_Lipase"/>
</dbReference>
<evidence type="ECO:0000313" key="2">
    <source>
        <dbReference type="EMBL" id="PWR23093.1"/>
    </source>
</evidence>
<comment type="caution">
    <text evidence="2">The sequence shown here is derived from an EMBL/GenBank/DDBJ whole genome shotgun (WGS) entry which is preliminary data.</text>
</comment>
<dbReference type="OrthoDB" id="9806902at2"/>
<dbReference type="AlphaFoldDB" id="A0A317ECK2"/>
<keyword evidence="2" id="KW-0378">Hydrolase</keyword>
<accession>A0A317ECK2</accession>
<feature type="domain" description="Serine aminopeptidase S33" evidence="1">
    <location>
        <begin position="62"/>
        <end position="299"/>
    </location>
</feature>
<name>A0A317ECK2_9PROT</name>
<dbReference type="PROSITE" id="PS51257">
    <property type="entry name" value="PROKAR_LIPOPROTEIN"/>
    <property type="match status" value="1"/>
</dbReference>
<dbReference type="EMBL" id="QGLF01000001">
    <property type="protein sequence ID" value="PWR23093.1"/>
    <property type="molecule type" value="Genomic_DNA"/>
</dbReference>
<dbReference type="GO" id="GO:0016787">
    <property type="term" value="F:hydrolase activity"/>
    <property type="evidence" value="ECO:0007669"/>
    <property type="project" value="UniProtKB-KW"/>
</dbReference>
<evidence type="ECO:0000313" key="3">
    <source>
        <dbReference type="Proteomes" id="UP000246077"/>
    </source>
</evidence>
<dbReference type="SUPFAM" id="SSF53474">
    <property type="entry name" value="alpha/beta-Hydrolases"/>
    <property type="match status" value="1"/>
</dbReference>
<reference evidence="3" key="1">
    <citation type="submission" date="2018-05" db="EMBL/GenBank/DDBJ databases">
        <title>Zavarzinia sp. HR-AS.</title>
        <authorList>
            <person name="Lee Y."/>
            <person name="Jeon C.O."/>
        </authorList>
    </citation>
    <scope>NUCLEOTIDE SEQUENCE [LARGE SCALE GENOMIC DNA]</scope>
    <source>
        <strain evidence="3">DSM 1231</strain>
    </source>
</reference>
<gene>
    <name evidence="2" type="ORF">DKG75_00515</name>
</gene>
<dbReference type="RefSeq" id="WP_109919127.1">
    <property type="nucleotide sequence ID" value="NZ_QGLF01000001.1"/>
</dbReference>
<dbReference type="InterPro" id="IPR000073">
    <property type="entry name" value="AB_hydrolase_1"/>
</dbReference>
<dbReference type="InterPro" id="IPR029058">
    <property type="entry name" value="AB_hydrolase_fold"/>
</dbReference>
<evidence type="ECO:0000259" key="1">
    <source>
        <dbReference type="Pfam" id="PF12146"/>
    </source>
</evidence>
<sequence length="325" mass="34706">MFAVPFRCLLPIVLAAALGGCGATVTGLGPRVAAPSLSAAGFTAADGTVLPVQSWLPGGGGPAAALLLGLHGFNDYAGAFAPAAPFWAHHGIATVAYDQRGFGRSATRLLWPGTEALVEDAAAMVRLLAARHPGRPLFLMGESMGGAVALLTLARHPDLPVAGVVLLAPAVWGAEDVPFPGLLLLDIASFVMPWNRMTPPEGMRIRPTDNEDEIKAMRADPLMLKETRTDSVQGLMALMAAAAAAGVPRDRPVLLLYGLQDRIVPFEAVARLAARARAESPLFRERWYDRGYHLLLRDRRGPRVWRDILAFVRAPARFDGDAARF</sequence>
<dbReference type="Pfam" id="PF12146">
    <property type="entry name" value="Hydrolase_4"/>
    <property type="match status" value="1"/>
</dbReference>